<keyword evidence="2" id="KW-1133">Transmembrane helix</keyword>
<comment type="caution">
    <text evidence="4">The sequence shown here is derived from an EMBL/GenBank/DDBJ whole genome shotgun (WGS) entry which is preliminary data.</text>
</comment>
<evidence type="ECO:0000256" key="2">
    <source>
        <dbReference type="SAM" id="Phobius"/>
    </source>
</evidence>
<accession>A0A2V3VC43</accession>
<evidence type="ECO:0000256" key="1">
    <source>
        <dbReference type="SAM" id="MobiDB-lite"/>
    </source>
</evidence>
<dbReference type="InterPro" id="IPR025330">
    <property type="entry name" value="DUF4236"/>
</dbReference>
<dbReference type="Pfam" id="PF14020">
    <property type="entry name" value="DUF4236"/>
    <property type="match status" value="1"/>
</dbReference>
<keyword evidence="2" id="KW-0472">Membrane</keyword>
<evidence type="ECO:0000259" key="3">
    <source>
        <dbReference type="Pfam" id="PF14020"/>
    </source>
</evidence>
<reference evidence="4 5" key="1">
    <citation type="submission" date="2018-05" db="EMBL/GenBank/DDBJ databases">
        <title>Genomic Encyclopedia of Type Strains, Phase IV (KMG-IV): sequencing the most valuable type-strain genomes for metagenomic binning, comparative biology and taxonomic classification.</title>
        <authorList>
            <person name="Goeker M."/>
        </authorList>
    </citation>
    <scope>NUCLEOTIDE SEQUENCE [LARGE SCALE GENOMIC DNA]</scope>
    <source>
        <strain evidence="4 5">DSM 3183</strain>
    </source>
</reference>
<proteinExistence type="predicted"/>
<gene>
    <name evidence="4" type="ORF">C7451_101203</name>
</gene>
<feature type="domain" description="DUF4236" evidence="3">
    <location>
        <begin position="3"/>
        <end position="53"/>
    </location>
</feature>
<feature type="transmembrane region" description="Helical" evidence="2">
    <location>
        <begin position="122"/>
        <end position="138"/>
    </location>
</feature>
<keyword evidence="2" id="KW-0812">Transmembrane</keyword>
<name>A0A2V3VC43_9SPHN</name>
<keyword evidence="5" id="KW-1185">Reference proteome</keyword>
<feature type="region of interest" description="Disordered" evidence="1">
    <location>
        <begin position="57"/>
        <end position="77"/>
    </location>
</feature>
<protein>
    <submittedName>
        <fullName evidence="4">Uncharacterized protein DUF4236</fullName>
    </submittedName>
</protein>
<sequence>MPFYIRKSVSAGPFRFNLSKSGIGVSAGIKGLRIGTGPRGHYIHAGRGGLYYRSSISGRSKTNHKNNPSSIGPSSPKIQTYTEQSVEMVRISSRDVMEMEDARFAEILSELNAKQNSTSMRAVLGWSSGALAVLATIVGGGTGLIIGMILFGAAFFFGNWLDSFKRTSVLMYELEDEARLAYEALTSSFDTLMACIGKWHVDAGGTVRDIHAWKRNAGAGHILDKRPTTFDYSLPRVVASNITPPAIQSGKETLYFLPDFLLVVERDKVGAVAYDSLSIRAQESHFIEEGTVPSDTKIIAHTWKHPNKSGGPDRRFANNFQIPVCLYESIYLTSSNGLNELLQVSRNGVTAPFARAIAALATANGSRSQSQDLPTLT</sequence>
<dbReference type="Proteomes" id="UP000248014">
    <property type="component" value="Unassembled WGS sequence"/>
</dbReference>
<organism evidence="4 5">
    <name type="scientific">Blastomonas natatoria</name>
    <dbReference type="NCBI Taxonomy" id="34015"/>
    <lineage>
        <taxon>Bacteria</taxon>
        <taxon>Pseudomonadati</taxon>
        <taxon>Pseudomonadota</taxon>
        <taxon>Alphaproteobacteria</taxon>
        <taxon>Sphingomonadales</taxon>
        <taxon>Sphingomonadaceae</taxon>
        <taxon>Blastomonas</taxon>
    </lineage>
</organism>
<evidence type="ECO:0000313" key="5">
    <source>
        <dbReference type="Proteomes" id="UP000248014"/>
    </source>
</evidence>
<dbReference type="EMBL" id="QJJM01000001">
    <property type="protein sequence ID" value="PXW79140.1"/>
    <property type="molecule type" value="Genomic_DNA"/>
</dbReference>
<dbReference type="AlphaFoldDB" id="A0A2V3VC43"/>
<evidence type="ECO:0000313" key="4">
    <source>
        <dbReference type="EMBL" id="PXW79140.1"/>
    </source>
</evidence>